<dbReference type="SMART" id="SM00697">
    <property type="entry name" value="DM8"/>
    <property type="match status" value="1"/>
</dbReference>
<dbReference type="eggNOG" id="ENOG502T73S">
    <property type="taxonomic scope" value="Eukaryota"/>
</dbReference>
<proteinExistence type="predicted"/>
<sequence length="191" mass="22627">MKLILFEFIKNFWNTILCKLFNFQRVDVKIKNIRTFGEARFMKVKYYIHSDRTHFDLNVRLIRELNSNHLIMNVKVRVKPENSKEYVRFFDIRRINFCDFLTEYNTNPVLKFMFKKTINISDVILCPVRVGNYSMLNTDMESNMSPGGIQNGTYKFFAEIVEESGEIAKLFALQVTSEMFVVEVESNNNEV</sequence>
<dbReference type="EMBL" id="CH902617">
    <property type="protein sequence ID" value="EDV42185.2"/>
    <property type="molecule type" value="Genomic_DNA"/>
</dbReference>
<dbReference type="PANTHER" id="PTHR20898:SF0">
    <property type="entry name" value="DAEDALUS ON 3-RELATED"/>
    <property type="match status" value="1"/>
</dbReference>
<dbReference type="InParanoid" id="B3M1S5"/>
<organism evidence="1 2">
    <name type="scientific">Drosophila ananassae</name>
    <name type="common">Fruit fly</name>
    <dbReference type="NCBI Taxonomy" id="7217"/>
    <lineage>
        <taxon>Eukaryota</taxon>
        <taxon>Metazoa</taxon>
        <taxon>Ecdysozoa</taxon>
        <taxon>Arthropoda</taxon>
        <taxon>Hexapoda</taxon>
        <taxon>Insecta</taxon>
        <taxon>Pterygota</taxon>
        <taxon>Neoptera</taxon>
        <taxon>Endopterygota</taxon>
        <taxon>Diptera</taxon>
        <taxon>Brachycera</taxon>
        <taxon>Muscomorpha</taxon>
        <taxon>Ephydroidea</taxon>
        <taxon>Drosophilidae</taxon>
        <taxon>Drosophila</taxon>
        <taxon>Sophophora</taxon>
    </lineage>
</organism>
<dbReference type="OrthoDB" id="7931313at2759"/>
<evidence type="ECO:0000313" key="1">
    <source>
        <dbReference type="EMBL" id="EDV42185.2"/>
    </source>
</evidence>
<dbReference type="HOGENOM" id="CLU_119222_0_0_1"/>
<name>B3M1S5_DROAN</name>
<dbReference type="InterPro" id="IPR010512">
    <property type="entry name" value="DUF1091"/>
</dbReference>
<protein>
    <recommendedName>
        <fullName evidence="3">MD-2-related lipid-recognition domain-containing protein</fullName>
    </recommendedName>
</protein>
<accession>B3M1S5</accession>
<dbReference type="PANTHER" id="PTHR20898">
    <property type="entry name" value="DAEDALUS ON 3-RELATED-RELATED"/>
    <property type="match status" value="1"/>
</dbReference>
<reference evidence="1 2" key="1">
    <citation type="journal article" date="2007" name="Nature">
        <title>Evolution of genes and genomes on the Drosophila phylogeny.</title>
        <authorList>
            <consortium name="Drosophila 12 Genomes Consortium"/>
            <person name="Clark A.G."/>
            <person name="Eisen M.B."/>
            <person name="Smith D.R."/>
            <person name="Bergman C.M."/>
            <person name="Oliver B."/>
            <person name="Markow T.A."/>
            <person name="Kaufman T.C."/>
            <person name="Kellis M."/>
            <person name="Gelbart W."/>
            <person name="Iyer V.N."/>
            <person name="Pollard D.A."/>
            <person name="Sackton T.B."/>
            <person name="Larracuente A.M."/>
            <person name="Singh N.D."/>
            <person name="Abad J.P."/>
            <person name="Abt D.N."/>
            <person name="Adryan B."/>
            <person name="Aguade M."/>
            <person name="Akashi H."/>
            <person name="Anderson W.W."/>
            <person name="Aquadro C.F."/>
            <person name="Ardell D.H."/>
            <person name="Arguello R."/>
            <person name="Artieri C.G."/>
            <person name="Barbash D.A."/>
            <person name="Barker D."/>
            <person name="Barsanti P."/>
            <person name="Batterham P."/>
            <person name="Batzoglou S."/>
            <person name="Begun D."/>
            <person name="Bhutkar A."/>
            <person name="Blanco E."/>
            <person name="Bosak S.A."/>
            <person name="Bradley R.K."/>
            <person name="Brand A.D."/>
            <person name="Brent M.R."/>
            <person name="Brooks A.N."/>
            <person name="Brown R.H."/>
            <person name="Butlin R.K."/>
            <person name="Caggese C."/>
            <person name="Calvi B.R."/>
            <person name="Bernardo de Carvalho A."/>
            <person name="Caspi A."/>
            <person name="Castrezana S."/>
            <person name="Celniker S.E."/>
            <person name="Chang J.L."/>
            <person name="Chapple C."/>
            <person name="Chatterji S."/>
            <person name="Chinwalla A."/>
            <person name="Civetta A."/>
            <person name="Clifton S.W."/>
            <person name="Comeron J.M."/>
            <person name="Costello J.C."/>
            <person name="Coyne J.A."/>
            <person name="Daub J."/>
            <person name="David R.G."/>
            <person name="Delcher A.L."/>
            <person name="Delehaunty K."/>
            <person name="Do C.B."/>
            <person name="Ebling H."/>
            <person name="Edwards K."/>
            <person name="Eickbush T."/>
            <person name="Evans J.D."/>
            <person name="Filipski A."/>
            <person name="Findeiss S."/>
            <person name="Freyhult E."/>
            <person name="Fulton L."/>
            <person name="Fulton R."/>
            <person name="Garcia A.C."/>
            <person name="Gardiner A."/>
            <person name="Garfield D.A."/>
            <person name="Garvin B.E."/>
            <person name="Gibson G."/>
            <person name="Gilbert D."/>
            <person name="Gnerre S."/>
            <person name="Godfrey J."/>
            <person name="Good R."/>
            <person name="Gotea V."/>
            <person name="Gravely B."/>
            <person name="Greenberg A.J."/>
            <person name="Griffiths-Jones S."/>
            <person name="Gross S."/>
            <person name="Guigo R."/>
            <person name="Gustafson E.A."/>
            <person name="Haerty W."/>
            <person name="Hahn M.W."/>
            <person name="Halligan D.L."/>
            <person name="Halpern A.L."/>
            <person name="Halter G.M."/>
            <person name="Han M.V."/>
            <person name="Heger A."/>
            <person name="Hillier L."/>
            <person name="Hinrichs A.S."/>
            <person name="Holmes I."/>
            <person name="Hoskins R.A."/>
            <person name="Hubisz M.J."/>
            <person name="Hultmark D."/>
            <person name="Huntley M.A."/>
            <person name="Jaffe D.B."/>
            <person name="Jagadeeshan S."/>
            <person name="Jeck W.R."/>
            <person name="Johnson J."/>
            <person name="Jones C.D."/>
            <person name="Jordan W.C."/>
            <person name="Karpen G.H."/>
            <person name="Kataoka E."/>
            <person name="Keightley P.D."/>
            <person name="Kheradpour P."/>
            <person name="Kirkness E.F."/>
            <person name="Koerich L.B."/>
            <person name="Kristiansen K."/>
            <person name="Kudrna D."/>
            <person name="Kulathinal R.J."/>
            <person name="Kumar S."/>
            <person name="Kwok R."/>
            <person name="Lander E."/>
            <person name="Langley C.H."/>
            <person name="Lapoint R."/>
            <person name="Lazzaro B.P."/>
            <person name="Lee S.J."/>
            <person name="Levesque L."/>
            <person name="Li R."/>
            <person name="Lin C.F."/>
            <person name="Lin M.F."/>
            <person name="Lindblad-Toh K."/>
            <person name="Llopart A."/>
            <person name="Long M."/>
            <person name="Low L."/>
            <person name="Lozovsky E."/>
            <person name="Lu J."/>
            <person name="Luo M."/>
            <person name="Machado C.A."/>
            <person name="Makalowski W."/>
            <person name="Marzo M."/>
            <person name="Matsuda M."/>
            <person name="Matzkin L."/>
            <person name="McAllister B."/>
            <person name="McBride C.S."/>
            <person name="McKernan B."/>
            <person name="McKernan K."/>
            <person name="Mendez-Lago M."/>
            <person name="Minx P."/>
            <person name="Mollenhauer M.U."/>
            <person name="Montooth K."/>
            <person name="Mount S.M."/>
            <person name="Mu X."/>
            <person name="Myers E."/>
            <person name="Negre B."/>
            <person name="Newfeld S."/>
            <person name="Nielsen R."/>
            <person name="Noor M.A."/>
            <person name="O'Grady P."/>
            <person name="Pachter L."/>
            <person name="Papaceit M."/>
            <person name="Parisi M.J."/>
            <person name="Parisi M."/>
            <person name="Parts L."/>
            <person name="Pedersen J.S."/>
            <person name="Pesole G."/>
            <person name="Phillippy A.M."/>
            <person name="Ponting C.P."/>
            <person name="Pop M."/>
            <person name="Porcelli D."/>
            <person name="Powell J.R."/>
            <person name="Prohaska S."/>
            <person name="Pruitt K."/>
            <person name="Puig M."/>
            <person name="Quesneville H."/>
            <person name="Ram K.R."/>
            <person name="Rand D."/>
            <person name="Rasmussen M.D."/>
            <person name="Reed L.K."/>
            <person name="Reenan R."/>
            <person name="Reily A."/>
            <person name="Remington K.A."/>
            <person name="Rieger T.T."/>
            <person name="Ritchie M.G."/>
            <person name="Robin C."/>
            <person name="Rogers Y.H."/>
            <person name="Rohde C."/>
            <person name="Rozas J."/>
            <person name="Rubenfield M.J."/>
            <person name="Ruiz A."/>
            <person name="Russo S."/>
            <person name="Salzberg S.L."/>
            <person name="Sanchez-Gracia A."/>
            <person name="Saranga D.J."/>
            <person name="Sato H."/>
            <person name="Schaeffer S.W."/>
            <person name="Schatz M.C."/>
            <person name="Schlenke T."/>
            <person name="Schwartz R."/>
            <person name="Segarra C."/>
            <person name="Singh R.S."/>
            <person name="Sirot L."/>
            <person name="Sirota M."/>
            <person name="Sisneros N.B."/>
            <person name="Smith C.D."/>
            <person name="Smith T.F."/>
            <person name="Spieth J."/>
            <person name="Stage D.E."/>
            <person name="Stark A."/>
            <person name="Stephan W."/>
            <person name="Strausberg R.L."/>
            <person name="Strempel S."/>
            <person name="Sturgill D."/>
            <person name="Sutton G."/>
            <person name="Sutton G.G."/>
            <person name="Tao W."/>
            <person name="Teichmann S."/>
            <person name="Tobari Y.N."/>
            <person name="Tomimura Y."/>
            <person name="Tsolas J.M."/>
            <person name="Valente V.L."/>
            <person name="Venter E."/>
            <person name="Venter J.C."/>
            <person name="Vicario S."/>
            <person name="Vieira F.G."/>
            <person name="Vilella A.J."/>
            <person name="Villasante A."/>
            <person name="Walenz B."/>
            <person name="Wang J."/>
            <person name="Wasserman M."/>
            <person name="Watts T."/>
            <person name="Wilson D."/>
            <person name="Wilson R.K."/>
            <person name="Wing R.A."/>
            <person name="Wolfner M.F."/>
            <person name="Wong A."/>
            <person name="Wong G.K."/>
            <person name="Wu C.I."/>
            <person name="Wu G."/>
            <person name="Yamamoto D."/>
            <person name="Yang H.P."/>
            <person name="Yang S.P."/>
            <person name="Yorke J.A."/>
            <person name="Yoshida K."/>
            <person name="Zdobnov E."/>
            <person name="Zhang P."/>
            <person name="Zhang Y."/>
            <person name="Zimin A.V."/>
            <person name="Baldwin J."/>
            <person name="Abdouelleil A."/>
            <person name="Abdulkadir J."/>
            <person name="Abebe A."/>
            <person name="Abera B."/>
            <person name="Abreu J."/>
            <person name="Acer S.C."/>
            <person name="Aftuck L."/>
            <person name="Alexander A."/>
            <person name="An P."/>
            <person name="Anderson E."/>
            <person name="Anderson S."/>
            <person name="Arachi H."/>
            <person name="Azer M."/>
            <person name="Bachantsang P."/>
            <person name="Barry A."/>
            <person name="Bayul T."/>
            <person name="Berlin A."/>
            <person name="Bessette D."/>
            <person name="Bloom T."/>
            <person name="Blye J."/>
            <person name="Boguslavskiy L."/>
            <person name="Bonnet C."/>
            <person name="Boukhgalter B."/>
            <person name="Bourzgui I."/>
            <person name="Brown A."/>
            <person name="Cahill P."/>
            <person name="Channer S."/>
            <person name="Cheshatsang Y."/>
            <person name="Chuda L."/>
            <person name="Citroen M."/>
            <person name="Collymore A."/>
            <person name="Cooke P."/>
            <person name="Costello M."/>
            <person name="D'Aco K."/>
            <person name="Daza R."/>
            <person name="De Haan G."/>
            <person name="DeGray S."/>
            <person name="DeMaso C."/>
            <person name="Dhargay N."/>
            <person name="Dooley K."/>
            <person name="Dooley E."/>
            <person name="Doricent M."/>
            <person name="Dorje P."/>
            <person name="Dorjee K."/>
            <person name="Dupes A."/>
            <person name="Elong R."/>
            <person name="Falk J."/>
            <person name="Farina A."/>
            <person name="Faro S."/>
            <person name="Ferguson D."/>
            <person name="Fisher S."/>
            <person name="Foley C.D."/>
            <person name="Franke A."/>
            <person name="Friedrich D."/>
            <person name="Gadbois L."/>
            <person name="Gearin G."/>
            <person name="Gearin C.R."/>
            <person name="Giannoukos G."/>
            <person name="Goode T."/>
            <person name="Graham J."/>
            <person name="Grandbois E."/>
            <person name="Grewal S."/>
            <person name="Gyaltsen K."/>
            <person name="Hafez N."/>
            <person name="Hagos B."/>
            <person name="Hall J."/>
            <person name="Henson C."/>
            <person name="Hollinger A."/>
            <person name="Honan T."/>
            <person name="Huard M.D."/>
            <person name="Hughes L."/>
            <person name="Hurhula B."/>
            <person name="Husby M.E."/>
            <person name="Kamat A."/>
            <person name="Kanga B."/>
            <person name="Kashin S."/>
            <person name="Khazanovich D."/>
            <person name="Kisner P."/>
            <person name="Lance K."/>
            <person name="Lara M."/>
            <person name="Lee W."/>
            <person name="Lennon N."/>
            <person name="Letendre F."/>
            <person name="LeVine R."/>
            <person name="Lipovsky A."/>
            <person name="Liu X."/>
            <person name="Liu J."/>
            <person name="Liu S."/>
            <person name="Lokyitsang T."/>
            <person name="Lokyitsang Y."/>
            <person name="Lubonja R."/>
            <person name="Lui A."/>
            <person name="MacDonald P."/>
            <person name="Magnisalis V."/>
            <person name="Maru K."/>
            <person name="Matthews C."/>
            <person name="McCusker W."/>
            <person name="McDonough S."/>
            <person name="Mehta T."/>
            <person name="Meldrim J."/>
            <person name="Meneus L."/>
            <person name="Mihai O."/>
            <person name="Mihalev A."/>
            <person name="Mihova T."/>
            <person name="Mittelman R."/>
            <person name="Mlenga V."/>
            <person name="Montmayeur A."/>
            <person name="Mulrain L."/>
            <person name="Navidi A."/>
            <person name="Naylor J."/>
            <person name="Negash T."/>
            <person name="Nguyen T."/>
            <person name="Nguyen N."/>
            <person name="Nicol R."/>
            <person name="Norbu C."/>
            <person name="Norbu N."/>
            <person name="Novod N."/>
            <person name="O'Neill B."/>
            <person name="Osman S."/>
            <person name="Markiewicz E."/>
            <person name="Oyono O.L."/>
            <person name="Patti C."/>
            <person name="Phunkhang P."/>
            <person name="Pierre F."/>
            <person name="Priest M."/>
            <person name="Raghuraman S."/>
            <person name="Rege F."/>
            <person name="Reyes R."/>
            <person name="Rise C."/>
            <person name="Rogov P."/>
            <person name="Ross K."/>
            <person name="Ryan E."/>
            <person name="Settipalli S."/>
            <person name="Shea T."/>
            <person name="Sherpa N."/>
            <person name="Shi L."/>
            <person name="Shih D."/>
            <person name="Sparrow T."/>
            <person name="Spaulding J."/>
            <person name="Stalker J."/>
            <person name="Stange-Thomann N."/>
            <person name="Stavropoulos S."/>
            <person name="Stone C."/>
            <person name="Strader C."/>
            <person name="Tesfaye S."/>
            <person name="Thomson T."/>
            <person name="Thoulutsang Y."/>
            <person name="Thoulutsang D."/>
            <person name="Topham K."/>
            <person name="Topping I."/>
            <person name="Tsamla T."/>
            <person name="Vassiliev H."/>
            <person name="Vo A."/>
            <person name="Wangchuk T."/>
            <person name="Wangdi T."/>
            <person name="Weiand M."/>
            <person name="Wilkinson J."/>
            <person name="Wilson A."/>
            <person name="Yadav S."/>
            <person name="Young G."/>
            <person name="Yu Q."/>
            <person name="Zembek L."/>
            <person name="Zhong D."/>
            <person name="Zimmer A."/>
            <person name="Zwirko Z."/>
            <person name="Jaffe D.B."/>
            <person name="Alvarez P."/>
            <person name="Brockman W."/>
            <person name="Butler J."/>
            <person name="Chin C."/>
            <person name="Gnerre S."/>
            <person name="Grabherr M."/>
            <person name="Kleber M."/>
            <person name="Mauceli E."/>
            <person name="MacCallum I."/>
        </authorList>
    </citation>
    <scope>NUCLEOTIDE SEQUENCE [LARGE SCALE GENOMIC DNA]</scope>
    <source>
        <strain evidence="2">Tucson 14024-0371.13</strain>
    </source>
</reference>
<gene>
    <name evidence="1" type="primary">Dana\GF19922</name>
    <name evidence="1" type="synonym">dana_GLEANR_22328</name>
    <name evidence="1" type="ORF">GF19922</name>
</gene>
<dbReference type="Proteomes" id="UP000007801">
    <property type="component" value="Unassembled WGS sequence"/>
</dbReference>
<dbReference type="Pfam" id="PF06477">
    <property type="entry name" value="DUF1091"/>
    <property type="match status" value="1"/>
</dbReference>
<evidence type="ECO:0008006" key="3">
    <source>
        <dbReference type="Google" id="ProtNLM"/>
    </source>
</evidence>
<evidence type="ECO:0000313" key="2">
    <source>
        <dbReference type="Proteomes" id="UP000007801"/>
    </source>
</evidence>
<keyword evidence="2" id="KW-1185">Reference proteome</keyword>
<dbReference type="AlphaFoldDB" id="B3M1S5"/>